<feature type="binding site" evidence="7">
    <location>
        <position position="188"/>
    </location>
    <ligand>
        <name>Zn(2+)</name>
        <dbReference type="ChEBI" id="CHEBI:29105"/>
        <label>3</label>
    </ligand>
</feature>
<feature type="binding site" evidence="7">
    <location>
        <position position="237"/>
    </location>
    <ligand>
        <name>Zn(2+)</name>
        <dbReference type="ChEBI" id="CHEBI:29105"/>
        <label>3</label>
    </ligand>
</feature>
<keyword evidence="7" id="KW-0255">Endonuclease</keyword>
<reference evidence="10" key="1">
    <citation type="journal article" date="2019" name="Int. J. Syst. Evol. Microbiol.">
        <title>The Global Catalogue of Microorganisms (GCM) 10K type strain sequencing project: providing services to taxonomists for standard genome sequencing and annotation.</title>
        <authorList>
            <consortium name="The Broad Institute Genomics Platform"/>
            <consortium name="The Broad Institute Genome Sequencing Center for Infectious Disease"/>
            <person name="Wu L."/>
            <person name="Ma J."/>
        </authorList>
    </citation>
    <scope>NUCLEOTIDE SEQUENCE [LARGE SCALE GENOMIC DNA]</scope>
    <source>
        <strain evidence="10">JCM 17137</strain>
    </source>
</reference>
<evidence type="ECO:0000256" key="2">
    <source>
        <dbReference type="ARBA" id="ARBA00022723"/>
    </source>
</evidence>
<sequence length="330" mass="34468">MVMFTSPPPSSPVGAHVPVSGGLATRGLSYADEIAAETIQVCVTNPRQWARPAGVAAEDALLRERSQALPVFVHAPYLVNLGSSHAQVREKSVAAVAHALRRGQEIGARGVVVHTGSAVAGTRAQGLRRMREGLLPILDGLGEDAPMVLLEPMAGQGQVLCATVDELDPYLDALERHPKAGVCLDTAHAFAAGHDIATVTGMAAMLDLLGEVIGPQRLRLIHANDSKVGCGANKDRHENIGAGYIGTDPFTALFDHPVSAGVPITVETPGLLGPHAADVATLKRLRERARRRGQGGVTVVADEHCPAAKTAETDLSAMVGEGARRAGRPQ</sequence>
<dbReference type="SMART" id="SM00518">
    <property type="entry name" value="AP2Ec"/>
    <property type="match status" value="1"/>
</dbReference>
<feature type="domain" description="Xylose isomerase-like TIM barrel" evidence="8">
    <location>
        <begin position="30"/>
        <end position="273"/>
    </location>
</feature>
<dbReference type="EC" id="3.1.21.2" evidence="7"/>
<dbReference type="Pfam" id="PF01261">
    <property type="entry name" value="AP_endonuc_2"/>
    <property type="match status" value="1"/>
</dbReference>
<keyword evidence="7" id="KW-0540">Nuclease</keyword>
<evidence type="ECO:0000256" key="1">
    <source>
        <dbReference type="ARBA" id="ARBA00005340"/>
    </source>
</evidence>
<dbReference type="InterPro" id="IPR018246">
    <property type="entry name" value="AP_endonuc_F2_Zn_BS"/>
</dbReference>
<evidence type="ECO:0000256" key="3">
    <source>
        <dbReference type="ARBA" id="ARBA00022763"/>
    </source>
</evidence>
<evidence type="ECO:0000256" key="6">
    <source>
        <dbReference type="ARBA" id="ARBA00023204"/>
    </source>
</evidence>
<feature type="binding site" evidence="7">
    <location>
        <position position="235"/>
    </location>
    <ligand>
        <name>Zn(2+)</name>
        <dbReference type="ChEBI" id="CHEBI:29105"/>
        <label>3</label>
    </ligand>
</feature>
<keyword evidence="4 7" id="KW-0378">Hydrolase</keyword>
<keyword evidence="6 7" id="KW-0234">DNA repair</keyword>
<feature type="binding site" evidence="7">
    <location>
        <position position="151"/>
    </location>
    <ligand>
        <name>Zn(2+)</name>
        <dbReference type="ChEBI" id="CHEBI:29105"/>
        <label>2</label>
    </ligand>
</feature>
<dbReference type="Proteomes" id="UP001500908">
    <property type="component" value="Unassembled WGS sequence"/>
</dbReference>
<dbReference type="InterPro" id="IPR001719">
    <property type="entry name" value="AP_endonuc_2"/>
</dbReference>
<evidence type="ECO:0000259" key="8">
    <source>
        <dbReference type="Pfam" id="PF01261"/>
    </source>
</evidence>
<feature type="binding site" evidence="7">
    <location>
        <position position="74"/>
    </location>
    <ligand>
        <name>Zn(2+)</name>
        <dbReference type="ChEBI" id="CHEBI:29105"/>
        <label>1</label>
    </ligand>
</feature>
<evidence type="ECO:0000256" key="5">
    <source>
        <dbReference type="ARBA" id="ARBA00022833"/>
    </source>
</evidence>
<dbReference type="InterPro" id="IPR013022">
    <property type="entry name" value="Xyl_isomerase-like_TIM-brl"/>
</dbReference>
<dbReference type="PROSITE" id="PS00731">
    <property type="entry name" value="AP_NUCLEASE_F2_3"/>
    <property type="match status" value="1"/>
</dbReference>
<comment type="function">
    <text evidence="7">Endonuclease IV plays a role in DNA repair. It cleaves phosphodiester bonds at apurinic or apyrimidinic (AP) sites, generating a 3'-hydroxyl group and a 5'-terminal sugar phosphate.</text>
</comment>
<dbReference type="PANTHER" id="PTHR21445:SF0">
    <property type="entry name" value="APURINIC-APYRIMIDINIC ENDONUCLEASE"/>
    <property type="match status" value="1"/>
</dbReference>
<dbReference type="PROSITE" id="PS51432">
    <property type="entry name" value="AP_NUCLEASE_F2_4"/>
    <property type="match status" value="1"/>
</dbReference>
<feature type="binding site" evidence="7">
    <location>
        <position position="114"/>
    </location>
    <ligand>
        <name>Zn(2+)</name>
        <dbReference type="ChEBI" id="CHEBI:29105"/>
        <label>1</label>
    </ligand>
</feature>
<keyword evidence="10" id="KW-1185">Reference proteome</keyword>
<evidence type="ECO:0000313" key="10">
    <source>
        <dbReference type="Proteomes" id="UP001500908"/>
    </source>
</evidence>
<feature type="binding site" evidence="7">
    <location>
        <position position="267"/>
    </location>
    <ligand>
        <name>Zn(2+)</name>
        <dbReference type="ChEBI" id="CHEBI:29105"/>
        <label>2</label>
    </ligand>
</feature>
<gene>
    <name evidence="7" type="primary">nfo</name>
    <name evidence="9" type="ORF">GCM10022402_05430</name>
</gene>
<dbReference type="PANTHER" id="PTHR21445">
    <property type="entry name" value="ENDONUCLEASE IV ENDODEOXYRIBONUCLEASE IV"/>
    <property type="match status" value="1"/>
</dbReference>
<feature type="binding site" evidence="7">
    <location>
        <position position="185"/>
    </location>
    <ligand>
        <name>Zn(2+)</name>
        <dbReference type="ChEBI" id="CHEBI:29105"/>
        <label>2</label>
    </ligand>
</feature>
<dbReference type="Gene3D" id="3.20.20.150">
    <property type="entry name" value="Divalent-metal-dependent TIM barrel enzymes"/>
    <property type="match status" value="1"/>
</dbReference>
<protein>
    <recommendedName>
        <fullName evidence="7">Probable endonuclease 4</fullName>
        <ecNumber evidence="7">3.1.21.2</ecNumber>
    </recommendedName>
    <alternativeName>
        <fullName evidence="7">Endodeoxyribonuclease IV</fullName>
    </alternativeName>
    <alternativeName>
        <fullName evidence="7">Endonuclease IV</fullName>
    </alternativeName>
</protein>
<keyword evidence="5 7" id="KW-0862">Zinc</keyword>
<feature type="binding site" evidence="7">
    <location>
        <position position="151"/>
    </location>
    <ligand>
        <name>Zn(2+)</name>
        <dbReference type="ChEBI" id="CHEBI:29105"/>
        <label>1</label>
    </ligand>
</feature>
<dbReference type="HAMAP" id="MF_00152">
    <property type="entry name" value="Nfo"/>
    <property type="match status" value="1"/>
</dbReference>
<comment type="cofactor">
    <cofactor evidence="7">
        <name>Zn(2+)</name>
        <dbReference type="ChEBI" id="CHEBI:29105"/>
    </cofactor>
    <text evidence="7">Binds 3 Zn(2+) ions.</text>
</comment>
<dbReference type="EMBL" id="BAABDD010000002">
    <property type="protein sequence ID" value="GAA3727640.1"/>
    <property type="molecule type" value="Genomic_DNA"/>
</dbReference>
<evidence type="ECO:0000256" key="4">
    <source>
        <dbReference type="ARBA" id="ARBA00022801"/>
    </source>
</evidence>
<evidence type="ECO:0000313" key="9">
    <source>
        <dbReference type="EMBL" id="GAA3727640.1"/>
    </source>
</evidence>
<feature type="binding site" evidence="7">
    <location>
        <position position="222"/>
    </location>
    <ligand>
        <name>Zn(2+)</name>
        <dbReference type="ChEBI" id="CHEBI:29105"/>
        <label>2</label>
    </ligand>
</feature>
<comment type="catalytic activity">
    <reaction evidence="7">
        <text>Endonucleolytic cleavage to 5'-phosphooligonucleotide end-products.</text>
        <dbReference type="EC" id="3.1.21.2"/>
    </reaction>
</comment>
<proteinExistence type="inferred from homology"/>
<evidence type="ECO:0000256" key="7">
    <source>
        <dbReference type="HAMAP-Rule" id="MF_00152"/>
    </source>
</evidence>
<keyword evidence="2 7" id="KW-0479">Metal-binding</keyword>
<organism evidence="9 10">
    <name type="scientific">Salinactinospora qingdaonensis</name>
    <dbReference type="NCBI Taxonomy" id="702744"/>
    <lineage>
        <taxon>Bacteria</taxon>
        <taxon>Bacillati</taxon>
        <taxon>Actinomycetota</taxon>
        <taxon>Actinomycetes</taxon>
        <taxon>Streptosporangiales</taxon>
        <taxon>Nocardiopsidaceae</taxon>
        <taxon>Salinactinospora</taxon>
    </lineage>
</organism>
<name>A0ABP7F1F4_9ACTN</name>
<accession>A0ABP7F1F4</accession>
<dbReference type="SUPFAM" id="SSF51658">
    <property type="entry name" value="Xylose isomerase-like"/>
    <property type="match status" value="1"/>
</dbReference>
<dbReference type="CDD" id="cd00019">
    <property type="entry name" value="AP2Ec"/>
    <property type="match status" value="1"/>
</dbReference>
<dbReference type="NCBIfam" id="TIGR00587">
    <property type="entry name" value="nfo"/>
    <property type="match status" value="1"/>
</dbReference>
<dbReference type="InterPro" id="IPR036237">
    <property type="entry name" value="Xyl_isomerase-like_sf"/>
</dbReference>
<comment type="caution">
    <text evidence="9">The sequence shown here is derived from an EMBL/GenBank/DDBJ whole genome shotgun (WGS) entry which is preliminary data.</text>
</comment>
<comment type="similarity">
    <text evidence="1 7">Belongs to the AP endonuclease 2 family.</text>
</comment>
<keyword evidence="3 7" id="KW-0227">DNA damage</keyword>